<comment type="caution">
    <text evidence="2">The sequence shown here is derived from an EMBL/GenBank/DDBJ whole genome shotgun (WGS) entry which is preliminary data.</text>
</comment>
<dbReference type="HOGENOM" id="CLU_026503_0_0_9"/>
<dbReference type="eggNOG" id="COG2604">
    <property type="taxonomic scope" value="Bacteria"/>
</dbReference>
<gene>
    <name evidence="2" type="ORF">CLP_3465</name>
</gene>
<evidence type="ECO:0000259" key="1">
    <source>
        <dbReference type="Pfam" id="PF01973"/>
    </source>
</evidence>
<dbReference type="Proteomes" id="UP000003081">
    <property type="component" value="Unassembled WGS sequence"/>
</dbReference>
<dbReference type="InterPro" id="IPR002826">
    <property type="entry name" value="MptE-like"/>
</dbReference>
<protein>
    <recommendedName>
        <fullName evidence="1">6-hydroxymethylpterin diphosphokinase MptE-like domain-containing protein</fullName>
    </recommendedName>
</protein>
<name>C4IDN5_CLOBU</name>
<dbReference type="PANTHER" id="PTHR41786:SF1">
    <property type="entry name" value="6-HYDROXYMETHYLPTERIN DIPHOSPHOKINASE MPTE-LIKE DOMAIN-CONTAINING PROTEIN"/>
    <property type="match status" value="1"/>
</dbReference>
<evidence type="ECO:0000313" key="2">
    <source>
        <dbReference type="EMBL" id="EEP55426.1"/>
    </source>
</evidence>
<reference evidence="2 3" key="1">
    <citation type="submission" date="2009-08" db="EMBL/GenBank/DDBJ databases">
        <authorList>
            <person name="Shrivastava S."/>
            <person name="Brinkac L.B."/>
            <person name="Brown J.L."/>
            <person name="Bruce D.B."/>
            <person name="Detter C."/>
            <person name="Green L.D."/>
            <person name="Munk C.A."/>
            <person name="Rogers Y.C."/>
            <person name="Tapia R."/>
            <person name="Sims D.R."/>
            <person name="Smith L.A."/>
            <person name="Smith T.J."/>
            <person name="Sutton G."/>
            <person name="Brettin T."/>
        </authorList>
    </citation>
    <scope>NUCLEOTIDE SEQUENCE [LARGE SCALE GENOMIC DNA]</scope>
    <source>
        <strain evidence="3">E4 str. BoNT E BL5262</strain>
    </source>
</reference>
<organism evidence="2 3">
    <name type="scientific">Clostridium butyricum E4 str. BoNT E BL5262</name>
    <dbReference type="NCBI Taxonomy" id="632245"/>
    <lineage>
        <taxon>Bacteria</taxon>
        <taxon>Bacillati</taxon>
        <taxon>Bacillota</taxon>
        <taxon>Clostridia</taxon>
        <taxon>Eubacteriales</taxon>
        <taxon>Clostridiaceae</taxon>
        <taxon>Clostridium</taxon>
    </lineage>
</organism>
<dbReference type="RefSeq" id="WP_003408722.1">
    <property type="nucleotide sequence ID" value="NZ_ACOM01000004.1"/>
</dbReference>
<dbReference type="EMBL" id="ACOM01000004">
    <property type="protein sequence ID" value="EEP55426.1"/>
    <property type="molecule type" value="Genomic_DNA"/>
</dbReference>
<sequence>MKESKIKVEKSKDNYNIVKVNIREKCIYIGSKYNMKNEINGFLEQVQENKQIIIFGFATGEHIRALREKFLNIEIRVFEPNEEIKNYAVNLEWVENDKNLWIIHCDKDEIDSDLSFINEFNAENIQMLIFSNYNKLYDKELLNLAESIKAKVYDCIIERNTKFKFSETWFTTAINNISYMAESAIIDEYEDAYKGKPAIIVSAGPSLDKNIDLLNGIEDEFLIITGGRPLKGLIEKKINPGLLVALDPQDVNYRLVEGAIEKTNIPLLFFDSTNEKIVENHNGCKIFSFSSEEMYSFLDKEPKVLSTYGSVAHSMVSVAILLGCNPIIFIGQDFAYTNDSAHSEYLDTKHNSWKFNQVKSNTDFFVESVGGGKVRTSIILDLYRRGMEKIIQEHPDVKFINATEGGARMNGTEEMTFCDAIKKYKGFTIEHLKSKSVDSRVSIKIANKVHEMYEDLENIRKETKKAIAYTQELERNFNLNKMNNVCKLLKKLDDIDQYIKEKINSFLIIQSLLYPIIYKILTNRNIENKLEKNQKIKNIIDQNTELYNAINEVIERTLKDFDKVDKKLNTNRESEKNVR</sequence>
<feature type="domain" description="6-hydroxymethylpterin diphosphokinase MptE-like" evidence="1">
    <location>
        <begin position="173"/>
        <end position="339"/>
    </location>
</feature>
<accession>C4IDN5</accession>
<proteinExistence type="predicted"/>
<dbReference type="AlphaFoldDB" id="C4IDN5"/>
<evidence type="ECO:0000313" key="3">
    <source>
        <dbReference type="Proteomes" id="UP000003081"/>
    </source>
</evidence>
<dbReference type="Pfam" id="PF01973">
    <property type="entry name" value="MptE-like"/>
    <property type="match status" value="1"/>
</dbReference>
<keyword evidence="3" id="KW-1185">Reference proteome</keyword>
<dbReference type="PANTHER" id="PTHR41786">
    <property type="entry name" value="MOTILITY ACCESSORY FACTOR MAF"/>
    <property type="match status" value="1"/>
</dbReference>